<dbReference type="SUPFAM" id="SSF81321">
    <property type="entry name" value="Family A G protein-coupled receptor-like"/>
    <property type="match status" value="1"/>
</dbReference>
<reference evidence="3" key="1">
    <citation type="submission" date="2017-02" db="UniProtKB">
        <authorList>
            <consortium name="WormBaseParasite"/>
        </authorList>
    </citation>
    <scope>IDENTIFICATION</scope>
</reference>
<feature type="transmembrane region" description="Helical" evidence="1">
    <location>
        <begin position="55"/>
        <end position="74"/>
    </location>
</feature>
<dbReference type="Gene3D" id="1.20.1070.10">
    <property type="entry name" value="Rhodopsin 7-helix transmembrane proteins"/>
    <property type="match status" value="1"/>
</dbReference>
<keyword evidence="1" id="KW-0472">Membrane</keyword>
<evidence type="ECO:0000313" key="3">
    <source>
        <dbReference type="WBParaSite" id="PTRK_0000019466.1"/>
    </source>
</evidence>
<accession>A0A0N4Z0G4</accession>
<name>A0A0N4Z0G4_PARTI</name>
<feature type="transmembrane region" description="Helical" evidence="1">
    <location>
        <begin position="176"/>
        <end position="198"/>
    </location>
</feature>
<keyword evidence="2" id="KW-1185">Reference proteome</keyword>
<feature type="transmembrane region" description="Helical" evidence="1">
    <location>
        <begin position="12"/>
        <end position="35"/>
    </location>
</feature>
<feature type="transmembrane region" description="Helical" evidence="1">
    <location>
        <begin position="86"/>
        <end position="105"/>
    </location>
</feature>
<keyword evidence="1" id="KW-1133">Transmembrane helix</keyword>
<feature type="transmembrane region" description="Helical" evidence="1">
    <location>
        <begin position="133"/>
        <end position="155"/>
    </location>
</feature>
<evidence type="ECO:0000256" key="1">
    <source>
        <dbReference type="SAM" id="Phobius"/>
    </source>
</evidence>
<dbReference type="Proteomes" id="UP000038045">
    <property type="component" value="Unplaced"/>
</dbReference>
<feature type="transmembrane region" description="Helical" evidence="1">
    <location>
        <begin position="218"/>
        <end position="235"/>
    </location>
</feature>
<dbReference type="AlphaFoldDB" id="A0A0N4Z0G4"/>
<protein>
    <submittedName>
        <fullName evidence="3">G_PROTEIN_RECEP_F1_2 domain-containing protein</fullName>
    </submittedName>
</protein>
<keyword evidence="1" id="KW-0812">Transmembrane</keyword>
<sequence length="271" mass="31266">MKSKVRKDTFRVVVTSSVTSIFSLLLYSLCSYLWWYSYLTDTGIPLYISNTVCQVRFFGQNLIFVIPFILSVWRYNIIITKINFNFLFYIILFIVSMCPTLYSFLDSVVISNKVEVNDIFTYSIPYTSPFISFLYFITQIFCPVVSILLSLLILAKIRNHIKQTQRATGADNHMKYLTYSLIINSIMPFIGGSPNFVLYTMFSFDQQIPRICWNISESIILTIGGITPALMIAFLPSFKVQILHFLCCKKNHVQTITTIGQTIATVQRKKK</sequence>
<proteinExistence type="predicted"/>
<evidence type="ECO:0000313" key="2">
    <source>
        <dbReference type="Proteomes" id="UP000038045"/>
    </source>
</evidence>
<dbReference type="WBParaSite" id="PTRK_0000019466.1">
    <property type="protein sequence ID" value="PTRK_0000019466.1"/>
    <property type="gene ID" value="PTRK_0000019466"/>
</dbReference>
<organism evidence="2 3">
    <name type="scientific">Parastrongyloides trichosuri</name>
    <name type="common">Possum-specific nematode worm</name>
    <dbReference type="NCBI Taxonomy" id="131310"/>
    <lineage>
        <taxon>Eukaryota</taxon>
        <taxon>Metazoa</taxon>
        <taxon>Ecdysozoa</taxon>
        <taxon>Nematoda</taxon>
        <taxon>Chromadorea</taxon>
        <taxon>Rhabditida</taxon>
        <taxon>Tylenchina</taxon>
        <taxon>Panagrolaimomorpha</taxon>
        <taxon>Strongyloidoidea</taxon>
        <taxon>Strongyloididae</taxon>
        <taxon>Parastrongyloides</taxon>
    </lineage>
</organism>